<comment type="caution">
    <text evidence="3">The sequence shown here is derived from an EMBL/GenBank/DDBJ whole genome shotgun (WGS) entry which is preliminary data.</text>
</comment>
<dbReference type="PROSITE" id="PS51932">
    <property type="entry name" value="BMV"/>
    <property type="match status" value="1"/>
</dbReference>
<proteinExistence type="predicted"/>
<dbReference type="NCBIfam" id="TIGR02703">
    <property type="entry name" value="carboxysome_A"/>
    <property type="match status" value="1"/>
</dbReference>
<dbReference type="SUPFAM" id="SSF159133">
    <property type="entry name" value="EutN/CcmL-like"/>
    <property type="match status" value="1"/>
</dbReference>
<dbReference type="Pfam" id="PF03319">
    <property type="entry name" value="EutN_CcmL"/>
    <property type="match status" value="1"/>
</dbReference>
<dbReference type="InterPro" id="IPR014076">
    <property type="entry name" value="CsoS4A"/>
</dbReference>
<dbReference type="InterPro" id="IPR036677">
    <property type="entry name" value="EutN_CcmL_sf"/>
</dbReference>
<dbReference type="RefSeq" id="WP_153344780.1">
    <property type="nucleotide sequence ID" value="NZ_WIVE01000040.1"/>
</dbReference>
<dbReference type="OrthoDB" id="196195at2"/>
<gene>
    <name evidence="3" type="ORF">GHC57_12655</name>
</gene>
<sequence length="84" mass="9017">MKIYQVEKPLVATHRISGLEHRHLQVVRDGRARAVAVDAVGCTPGDWVICVGSSAARDAAGSKEFPSDLTIVGIIDHWVPEEGA</sequence>
<dbReference type="Proteomes" id="UP000434582">
    <property type="component" value="Unassembled WGS sequence"/>
</dbReference>
<dbReference type="PANTHER" id="PTHR36539">
    <property type="entry name" value="ETHANOLAMINE UTILIZATION PROTEIN EUTN"/>
    <property type="match status" value="1"/>
</dbReference>
<protein>
    <submittedName>
        <fullName evidence="3">Carboxysome peptide A</fullName>
    </submittedName>
</protein>
<dbReference type="AlphaFoldDB" id="A0A7X2D415"/>
<evidence type="ECO:0000313" key="4">
    <source>
        <dbReference type="Proteomes" id="UP000434582"/>
    </source>
</evidence>
<dbReference type="GO" id="GO:0031469">
    <property type="term" value="C:bacterial microcompartment"/>
    <property type="evidence" value="ECO:0007669"/>
    <property type="project" value="UniProtKB-SubCell"/>
</dbReference>
<accession>A0A7X2D415</accession>
<organism evidence="3 4">
    <name type="scientific">Roseospira navarrensis</name>
    <dbReference type="NCBI Taxonomy" id="140058"/>
    <lineage>
        <taxon>Bacteria</taxon>
        <taxon>Pseudomonadati</taxon>
        <taxon>Pseudomonadota</taxon>
        <taxon>Alphaproteobacteria</taxon>
        <taxon>Rhodospirillales</taxon>
        <taxon>Rhodospirillaceae</taxon>
        <taxon>Roseospira</taxon>
    </lineage>
</organism>
<keyword evidence="4" id="KW-1185">Reference proteome</keyword>
<dbReference type="Gene3D" id="2.40.50.220">
    <property type="entry name" value="EutN/Ccml"/>
    <property type="match status" value="1"/>
</dbReference>
<dbReference type="CDD" id="cd01614">
    <property type="entry name" value="EutN_CcmL"/>
    <property type="match status" value="1"/>
</dbReference>
<dbReference type="PANTHER" id="PTHR36539:SF1">
    <property type="entry name" value="BACTERIAL MICROCOMPARTMENT SHELL VERTEX PROTEIN EUTN"/>
    <property type="match status" value="1"/>
</dbReference>
<evidence type="ECO:0000256" key="1">
    <source>
        <dbReference type="ARBA" id="ARBA00024322"/>
    </source>
</evidence>
<reference evidence="3 4" key="1">
    <citation type="submission" date="2019-10" db="EMBL/GenBank/DDBJ databases">
        <title>Draft whole-genome sequence of the purple nonsulfur photosynthetic bacterium Roseospira navarrensis DSM 15114.</title>
        <authorList>
            <person name="Kyndt J.A."/>
            <person name="Meyer T.E."/>
        </authorList>
    </citation>
    <scope>NUCLEOTIDE SEQUENCE [LARGE SCALE GENOMIC DNA]</scope>
    <source>
        <strain evidence="3 4">DSM 15114</strain>
    </source>
</reference>
<evidence type="ECO:0000256" key="2">
    <source>
        <dbReference type="ARBA" id="ARBA00024446"/>
    </source>
</evidence>
<name>A0A7X2D415_9PROT</name>
<comment type="subcellular location">
    <subcellularLocation>
        <location evidence="1">Bacterial microcompartment</location>
    </subcellularLocation>
</comment>
<dbReference type="EMBL" id="WIVE01000040">
    <property type="protein sequence ID" value="MQX37371.1"/>
    <property type="molecule type" value="Genomic_DNA"/>
</dbReference>
<evidence type="ECO:0000313" key="3">
    <source>
        <dbReference type="EMBL" id="MQX37371.1"/>
    </source>
</evidence>
<dbReference type="InterPro" id="IPR004992">
    <property type="entry name" value="EutN_CcmL"/>
</dbReference>
<keyword evidence="2" id="KW-1283">Bacterial microcompartment</keyword>